<dbReference type="Proteomes" id="UP000321721">
    <property type="component" value="Unassembled WGS sequence"/>
</dbReference>
<evidence type="ECO:0000256" key="4">
    <source>
        <dbReference type="ARBA" id="ARBA00022989"/>
    </source>
</evidence>
<dbReference type="GO" id="GO:0005886">
    <property type="term" value="C:plasma membrane"/>
    <property type="evidence" value="ECO:0007669"/>
    <property type="project" value="UniProtKB-SubCell"/>
</dbReference>
<keyword evidence="5 6" id="KW-0472">Membrane</keyword>
<dbReference type="EMBL" id="VOOS01000004">
    <property type="protein sequence ID" value="TXB64736.1"/>
    <property type="molecule type" value="Genomic_DNA"/>
</dbReference>
<feature type="transmembrane region" description="Helical" evidence="6">
    <location>
        <begin position="184"/>
        <end position="205"/>
    </location>
</feature>
<keyword evidence="2" id="KW-1003">Cell membrane</keyword>
<feature type="transmembrane region" description="Helical" evidence="6">
    <location>
        <begin position="6"/>
        <end position="29"/>
    </location>
</feature>
<dbReference type="PIRSF" id="PIRSF006324">
    <property type="entry name" value="LeuE"/>
    <property type="match status" value="1"/>
</dbReference>
<evidence type="ECO:0000256" key="1">
    <source>
        <dbReference type="ARBA" id="ARBA00004651"/>
    </source>
</evidence>
<feature type="transmembrane region" description="Helical" evidence="6">
    <location>
        <begin position="72"/>
        <end position="94"/>
    </location>
</feature>
<evidence type="ECO:0000256" key="5">
    <source>
        <dbReference type="ARBA" id="ARBA00023136"/>
    </source>
</evidence>
<dbReference type="OrthoDB" id="9784202at2"/>
<evidence type="ECO:0000256" key="2">
    <source>
        <dbReference type="ARBA" id="ARBA00022475"/>
    </source>
</evidence>
<sequence>MEYLPLFGSVLFIHLLAVMSPGPDFIMALRNSLTYSRKTGVYTAIGFGLGIGVHVFYCVFGLALIISTSQVAFNIIKFLGVAYLAYIGVVSVYSKTKDISAGNQAHKKDISALKAIKIGFLTNVLNPKATLFFLSLFTFVIGPNVPKSIAWVLGVMMMINTALWFSLVAIFFTQSRIRAIFNKYQKAFNIVFGVLLIAIAIKIVFT</sequence>
<reference evidence="7 8" key="1">
    <citation type="submission" date="2019-08" db="EMBL/GenBank/DDBJ databases">
        <title>Genome of Vicingus serpentipes NCIMB 15042.</title>
        <authorList>
            <person name="Bowman J.P."/>
        </authorList>
    </citation>
    <scope>NUCLEOTIDE SEQUENCE [LARGE SCALE GENOMIC DNA]</scope>
    <source>
        <strain evidence="7 8">NCIMB 15042</strain>
    </source>
</reference>
<dbReference type="AlphaFoldDB" id="A0A5C6RQQ3"/>
<comment type="subcellular location">
    <subcellularLocation>
        <location evidence="1">Cell membrane</location>
        <topology evidence="1">Multi-pass membrane protein</topology>
    </subcellularLocation>
</comment>
<feature type="transmembrane region" description="Helical" evidence="6">
    <location>
        <begin position="115"/>
        <end position="142"/>
    </location>
</feature>
<organism evidence="7 8">
    <name type="scientific">Vicingus serpentipes</name>
    <dbReference type="NCBI Taxonomy" id="1926625"/>
    <lineage>
        <taxon>Bacteria</taxon>
        <taxon>Pseudomonadati</taxon>
        <taxon>Bacteroidota</taxon>
        <taxon>Flavobacteriia</taxon>
        <taxon>Flavobacteriales</taxon>
        <taxon>Vicingaceae</taxon>
        <taxon>Vicingus</taxon>
    </lineage>
</organism>
<feature type="transmembrane region" description="Helical" evidence="6">
    <location>
        <begin position="148"/>
        <end position="172"/>
    </location>
</feature>
<evidence type="ECO:0000256" key="6">
    <source>
        <dbReference type="SAM" id="Phobius"/>
    </source>
</evidence>
<dbReference type="InterPro" id="IPR001123">
    <property type="entry name" value="LeuE-type"/>
</dbReference>
<comment type="caution">
    <text evidence="7">The sequence shown here is derived from an EMBL/GenBank/DDBJ whole genome shotgun (WGS) entry which is preliminary data.</text>
</comment>
<keyword evidence="3 6" id="KW-0812">Transmembrane</keyword>
<dbReference type="PANTHER" id="PTHR30086">
    <property type="entry name" value="ARGININE EXPORTER PROTEIN ARGO"/>
    <property type="match status" value="1"/>
</dbReference>
<protein>
    <submittedName>
        <fullName evidence="7">LysE family translocator</fullName>
    </submittedName>
</protein>
<name>A0A5C6RQQ3_9FLAO</name>
<dbReference type="PANTHER" id="PTHR30086:SF20">
    <property type="entry name" value="ARGININE EXPORTER PROTEIN ARGO-RELATED"/>
    <property type="match status" value="1"/>
</dbReference>
<keyword evidence="8" id="KW-1185">Reference proteome</keyword>
<gene>
    <name evidence="7" type="ORF">FRY74_09805</name>
</gene>
<evidence type="ECO:0000256" key="3">
    <source>
        <dbReference type="ARBA" id="ARBA00022692"/>
    </source>
</evidence>
<dbReference type="RefSeq" id="WP_147100988.1">
    <property type="nucleotide sequence ID" value="NZ_VOOS01000004.1"/>
</dbReference>
<evidence type="ECO:0000313" key="7">
    <source>
        <dbReference type="EMBL" id="TXB64736.1"/>
    </source>
</evidence>
<keyword evidence="4 6" id="KW-1133">Transmembrane helix</keyword>
<feature type="transmembrane region" description="Helical" evidence="6">
    <location>
        <begin position="41"/>
        <end position="66"/>
    </location>
</feature>
<dbReference type="GO" id="GO:0015171">
    <property type="term" value="F:amino acid transmembrane transporter activity"/>
    <property type="evidence" value="ECO:0007669"/>
    <property type="project" value="TreeGrafter"/>
</dbReference>
<accession>A0A5C6RQQ3</accession>
<proteinExistence type="predicted"/>
<dbReference type="Pfam" id="PF01810">
    <property type="entry name" value="LysE"/>
    <property type="match status" value="1"/>
</dbReference>
<evidence type="ECO:0000313" key="8">
    <source>
        <dbReference type="Proteomes" id="UP000321721"/>
    </source>
</evidence>